<feature type="compositionally biased region" description="Basic residues" evidence="1">
    <location>
        <begin position="32"/>
        <end position="41"/>
    </location>
</feature>
<dbReference type="InterPro" id="IPR036770">
    <property type="entry name" value="Ankyrin_rpt-contain_sf"/>
</dbReference>
<protein>
    <recommendedName>
        <fullName evidence="4">Ankyrin repeat protein</fullName>
    </recommendedName>
</protein>
<dbReference type="EMBL" id="JADGIZ020000003">
    <property type="protein sequence ID" value="KAL2919458.1"/>
    <property type="molecule type" value="Genomic_DNA"/>
</dbReference>
<evidence type="ECO:0008006" key="4">
    <source>
        <dbReference type="Google" id="ProtNLM"/>
    </source>
</evidence>
<reference evidence="2 3" key="1">
    <citation type="submission" date="2023-09" db="EMBL/GenBank/DDBJ databases">
        <title>Pangenome analysis of Batrachochytrium dendrobatidis and related Chytrids.</title>
        <authorList>
            <person name="Yacoub M.N."/>
            <person name="Stajich J.E."/>
            <person name="James T.Y."/>
        </authorList>
    </citation>
    <scope>NUCLEOTIDE SEQUENCE [LARGE SCALE GENOMIC DNA]</scope>
    <source>
        <strain evidence="2 3">JEL0888</strain>
    </source>
</reference>
<dbReference type="PANTHER" id="PTHR46586:SF3">
    <property type="entry name" value="ANKYRIN REPEAT-CONTAINING PROTEIN"/>
    <property type="match status" value="1"/>
</dbReference>
<dbReference type="InterPro" id="IPR052050">
    <property type="entry name" value="SecEffector_AnkRepeat"/>
</dbReference>
<dbReference type="SUPFAM" id="SSF48403">
    <property type="entry name" value="Ankyrin repeat"/>
    <property type="match status" value="1"/>
</dbReference>
<feature type="compositionally biased region" description="Low complexity" evidence="1">
    <location>
        <begin position="100"/>
        <end position="118"/>
    </location>
</feature>
<sequence>MPALYPLFALWPTQNMGRTWKSRIPKKKLANFAAHKARTRKRLQEHPAAESAGSSSGAPGPSASHPEELATPSAAPHNLQPTQLAAHHGLDATPFVVPLAEPTTPPYATAAEPPVTEPETAHAEQPETVPSVSLHTQLDAEPETAHPMQPEMQLSAEIEMQSVVQPEMQLDAEESEMLPADELGTPRVELEPPSDGFLCELETLWPGDRDTMAQQDWLQLPRNNYGHLHVSRHFQTTPILPLDSGVCSAIMDVVAGSAPALLPRGASFWDCTPPEIKNKIIGFASPALASVFHRARYISVEPRCVRPFHDPQLWVDAMMYEPFIKLRWLGGFRLDHSLFMSIKSREMFNQVSKLVHMDQLVVQRLAIRNGWPDLLDFSGLKALACAAAAEGAVSVLRILFRSHTDVGPVNSYIWYAAQEGRTRAVSLLRRRDADAEHPFSILDAAASSGNLRLVENLVEIGVRDATSNAIDWAARNGHSRVVKSVAVNCKTDCTADAFVLAYQRGHTKTLKILHACFPNVLSSIGPERFWFPRHLSSLEWLVVHRQDLDLQDLLHTALFSGGVDIFLFLVDEIHCHVRPYMLHMAFMASNVPLVEWMVSVMRFNVDTSAIVYGLIGPDADMLMWVASRDRRWLRSMVDALAAKNQAEPIVWLRKMFPWCVTQDTLEAAIRAKSHDAVRCILAVPDADQWEYARLRQVALEADGEDILSSIKSRFYKHLPPRLHPQ</sequence>
<dbReference type="PANTHER" id="PTHR46586">
    <property type="entry name" value="ANKYRIN REPEAT-CONTAINING PROTEIN"/>
    <property type="match status" value="1"/>
</dbReference>
<dbReference type="Proteomes" id="UP001527925">
    <property type="component" value="Unassembled WGS sequence"/>
</dbReference>
<gene>
    <name evidence="2" type="ORF">HK105_201104</name>
</gene>
<feature type="compositionally biased region" description="Low complexity" evidence="1">
    <location>
        <begin position="49"/>
        <end position="64"/>
    </location>
</feature>
<name>A0ABR4NIW4_9FUNG</name>
<evidence type="ECO:0000313" key="2">
    <source>
        <dbReference type="EMBL" id="KAL2919458.1"/>
    </source>
</evidence>
<evidence type="ECO:0000256" key="1">
    <source>
        <dbReference type="SAM" id="MobiDB-lite"/>
    </source>
</evidence>
<comment type="caution">
    <text evidence="2">The sequence shown here is derived from an EMBL/GenBank/DDBJ whole genome shotgun (WGS) entry which is preliminary data.</text>
</comment>
<evidence type="ECO:0000313" key="3">
    <source>
        <dbReference type="Proteomes" id="UP001527925"/>
    </source>
</evidence>
<feature type="region of interest" description="Disordered" evidence="1">
    <location>
        <begin position="32"/>
        <end position="75"/>
    </location>
</feature>
<dbReference type="Gene3D" id="1.25.40.20">
    <property type="entry name" value="Ankyrin repeat-containing domain"/>
    <property type="match status" value="1"/>
</dbReference>
<feature type="region of interest" description="Disordered" evidence="1">
    <location>
        <begin position="96"/>
        <end position="132"/>
    </location>
</feature>
<organism evidence="2 3">
    <name type="scientific">Polyrhizophydium stewartii</name>
    <dbReference type="NCBI Taxonomy" id="2732419"/>
    <lineage>
        <taxon>Eukaryota</taxon>
        <taxon>Fungi</taxon>
        <taxon>Fungi incertae sedis</taxon>
        <taxon>Chytridiomycota</taxon>
        <taxon>Chytridiomycota incertae sedis</taxon>
        <taxon>Chytridiomycetes</taxon>
        <taxon>Rhizophydiales</taxon>
        <taxon>Rhizophydiales incertae sedis</taxon>
        <taxon>Polyrhizophydium</taxon>
    </lineage>
</organism>
<accession>A0ABR4NIW4</accession>
<keyword evidence="3" id="KW-1185">Reference proteome</keyword>
<proteinExistence type="predicted"/>